<reference evidence="2 3" key="2">
    <citation type="submission" date="2018-11" db="EMBL/GenBank/DDBJ databases">
        <authorList>
            <consortium name="Pathogen Informatics"/>
        </authorList>
    </citation>
    <scope>NUCLEOTIDE SEQUENCE [LARGE SCALE GENOMIC DNA]</scope>
</reference>
<accession>A0A183IQH9</accession>
<name>A0A183IQH9_9BILA</name>
<dbReference type="GO" id="GO:0003688">
    <property type="term" value="F:DNA replication origin binding"/>
    <property type="evidence" value="ECO:0007669"/>
    <property type="project" value="TreeGrafter"/>
</dbReference>
<dbReference type="PANTHER" id="PTHR14052">
    <property type="entry name" value="ORIGIN RECOGNITION COMPLEX SUBUNIT 2"/>
    <property type="match status" value="1"/>
</dbReference>
<dbReference type="InterPro" id="IPR007220">
    <property type="entry name" value="ORC2"/>
</dbReference>
<evidence type="ECO:0000259" key="1">
    <source>
        <dbReference type="Pfam" id="PF24882"/>
    </source>
</evidence>
<dbReference type="Pfam" id="PF24882">
    <property type="entry name" value="WHD_ORC2"/>
    <property type="match status" value="1"/>
</dbReference>
<feature type="domain" description="Origin recognition complex subunit 2 winged-helix" evidence="1">
    <location>
        <begin position="63"/>
        <end position="120"/>
    </location>
</feature>
<dbReference type="PANTHER" id="PTHR14052:SF0">
    <property type="entry name" value="ORIGIN RECOGNITION COMPLEX SUBUNIT 2"/>
    <property type="match status" value="1"/>
</dbReference>
<gene>
    <name evidence="2" type="ORF">SBAD_LOCUS5876</name>
</gene>
<dbReference type="Proteomes" id="UP000270296">
    <property type="component" value="Unassembled WGS sequence"/>
</dbReference>
<keyword evidence="3" id="KW-1185">Reference proteome</keyword>
<evidence type="ECO:0000313" key="2">
    <source>
        <dbReference type="EMBL" id="VDP08545.1"/>
    </source>
</evidence>
<dbReference type="EMBL" id="UZAM01009316">
    <property type="protein sequence ID" value="VDP08545.1"/>
    <property type="molecule type" value="Genomic_DNA"/>
</dbReference>
<dbReference type="AlphaFoldDB" id="A0A183IQH9"/>
<dbReference type="WBParaSite" id="SBAD_0000611101-mRNA-1">
    <property type="protein sequence ID" value="SBAD_0000611101-mRNA-1"/>
    <property type="gene ID" value="SBAD_0000611101"/>
</dbReference>
<evidence type="ECO:0000313" key="4">
    <source>
        <dbReference type="WBParaSite" id="SBAD_0000611101-mRNA-1"/>
    </source>
</evidence>
<reference evidence="4" key="1">
    <citation type="submission" date="2016-06" db="UniProtKB">
        <authorList>
            <consortium name="WormBaseParasite"/>
        </authorList>
    </citation>
    <scope>IDENTIFICATION</scope>
</reference>
<dbReference type="OrthoDB" id="20198at2759"/>
<dbReference type="InterPro" id="IPR056773">
    <property type="entry name" value="WHD_ORC2"/>
</dbReference>
<proteinExistence type="predicted"/>
<evidence type="ECO:0000313" key="3">
    <source>
        <dbReference type="Proteomes" id="UP000270296"/>
    </source>
</evidence>
<dbReference type="GO" id="GO:0006260">
    <property type="term" value="P:DNA replication"/>
    <property type="evidence" value="ECO:0007669"/>
    <property type="project" value="InterPro"/>
</dbReference>
<sequence length="142" mass="15732">TTFRSYTTEILANDLKALGLSDVKHGGTHSVASLRSIWKSLTPNAKSAFLQLISLVLTDDASASSSGVTFWVWYRSCLDEFVVSSELALRQHLREFTDHHMVSKKTGLDGAEILTLNIDRHLLAEFFAQDDININIPGLSPQ</sequence>
<dbReference type="GO" id="GO:0005664">
    <property type="term" value="C:nuclear origin of replication recognition complex"/>
    <property type="evidence" value="ECO:0007669"/>
    <property type="project" value="TreeGrafter"/>
</dbReference>
<organism evidence="4">
    <name type="scientific">Soboliphyme baturini</name>
    <dbReference type="NCBI Taxonomy" id="241478"/>
    <lineage>
        <taxon>Eukaryota</taxon>
        <taxon>Metazoa</taxon>
        <taxon>Ecdysozoa</taxon>
        <taxon>Nematoda</taxon>
        <taxon>Enoplea</taxon>
        <taxon>Dorylaimia</taxon>
        <taxon>Dioctophymatida</taxon>
        <taxon>Dioctophymatoidea</taxon>
        <taxon>Soboliphymatidae</taxon>
        <taxon>Soboliphyme</taxon>
    </lineage>
</organism>
<protein>
    <submittedName>
        <fullName evidence="4">Origin recognition complex subunit 2</fullName>
    </submittedName>
</protein>